<comment type="caution">
    <text evidence="2">The sequence shown here is derived from an EMBL/GenBank/DDBJ whole genome shotgun (WGS) entry which is preliminary data.</text>
</comment>
<protein>
    <submittedName>
        <fullName evidence="2">Uncharacterized protein</fullName>
    </submittedName>
</protein>
<organism evidence="2 3">
    <name type="scientific">Symbiodinium microadriaticum</name>
    <name type="common">Dinoflagellate</name>
    <name type="synonym">Zooxanthella microadriatica</name>
    <dbReference type="NCBI Taxonomy" id="2951"/>
    <lineage>
        <taxon>Eukaryota</taxon>
        <taxon>Sar</taxon>
        <taxon>Alveolata</taxon>
        <taxon>Dinophyceae</taxon>
        <taxon>Suessiales</taxon>
        <taxon>Symbiodiniaceae</taxon>
        <taxon>Symbiodinium</taxon>
    </lineage>
</organism>
<gene>
    <name evidence="2" type="ORF">AK812_SmicGene29081</name>
</gene>
<dbReference type="EMBL" id="LSRX01000759">
    <property type="protein sequence ID" value="OLP89457.1"/>
    <property type="molecule type" value="Genomic_DNA"/>
</dbReference>
<accession>A0A1Q9D2Q5</accession>
<evidence type="ECO:0000313" key="2">
    <source>
        <dbReference type="EMBL" id="OLP89457.1"/>
    </source>
</evidence>
<feature type="region of interest" description="Disordered" evidence="1">
    <location>
        <begin position="287"/>
        <end position="314"/>
    </location>
</feature>
<name>A0A1Q9D2Q5_SYMMI</name>
<feature type="compositionally biased region" description="Basic and acidic residues" evidence="1">
    <location>
        <begin position="296"/>
        <end position="310"/>
    </location>
</feature>
<evidence type="ECO:0000256" key="1">
    <source>
        <dbReference type="SAM" id="MobiDB-lite"/>
    </source>
</evidence>
<dbReference type="Proteomes" id="UP000186817">
    <property type="component" value="Unassembled WGS sequence"/>
</dbReference>
<dbReference type="OrthoDB" id="419001at2759"/>
<proteinExistence type="predicted"/>
<sequence length="524" mass="58634">MEPEEDPVELAMERDWQANLAAEEAARQKAEDRWDAVYLLENTRSTVLCVPALRAEACLLIMVKIRSKKFGAAEKLKHSAKRDRGAARGVNKQHHKLKLACSSTPQQKTVQLRDFQQEWFFSDIVGLTDKQAEMMLRRFGVLPKKGGVLHCWQCGERMSQASSSTGADSGDVKQCCNCKVPGRHYLQLRHSQVAWTPFWQGQGCTRGYAPKYAAFLRLCYCLGVRTPPDALPHYVNDTKTQVGRDTLRWWVEAVRYALAYVEMKEQKDVLLKADGASHLVVRQGFTARHAKKRQRTKEEKYRKKSAKDTPKQAQHGRVLVMSGRFSKKTVVRPLPHTVQKRGAPGGGETFREILPLMTRHIESDSVVAASDSGSGLTKAWQALGVPAAQARHGLDEMTPTVSFPSACLSSKQARTVRKAAAVKKKPAAQFSPKKRSFRIVGGDNQCELQIAVGKNQLRRVNALGRMAPRHAHVTLLAARRLLQNPGLRSVLDTLRAYREDRAGKVGCNPAHFADVLKDSRWLFA</sequence>
<evidence type="ECO:0000313" key="3">
    <source>
        <dbReference type="Proteomes" id="UP000186817"/>
    </source>
</evidence>
<dbReference type="AlphaFoldDB" id="A0A1Q9D2Q5"/>
<keyword evidence="3" id="KW-1185">Reference proteome</keyword>
<reference evidence="2 3" key="1">
    <citation type="submission" date="2016-02" db="EMBL/GenBank/DDBJ databases">
        <title>Genome analysis of coral dinoflagellate symbionts highlights evolutionary adaptations to a symbiotic lifestyle.</title>
        <authorList>
            <person name="Aranda M."/>
            <person name="Li Y."/>
            <person name="Liew Y.J."/>
            <person name="Baumgarten S."/>
            <person name="Simakov O."/>
            <person name="Wilson M."/>
            <person name="Piel J."/>
            <person name="Ashoor H."/>
            <person name="Bougouffa S."/>
            <person name="Bajic V.B."/>
            <person name="Ryu T."/>
            <person name="Ravasi T."/>
            <person name="Bayer T."/>
            <person name="Micklem G."/>
            <person name="Kim H."/>
            <person name="Bhak J."/>
            <person name="Lajeunesse T.C."/>
            <person name="Voolstra C.R."/>
        </authorList>
    </citation>
    <scope>NUCLEOTIDE SEQUENCE [LARGE SCALE GENOMIC DNA]</scope>
    <source>
        <strain evidence="2 3">CCMP2467</strain>
    </source>
</reference>